<sequence>MWSYKAPVPENEPLEKHIDALWHTIKSHKRYLLSLKKQFNVDVFLGYRSDCDCAGFKIPHNSLEMFIELEIPFEVSVIIT</sequence>
<reference evidence="2" key="2">
    <citation type="submission" date="2019-01" db="EMBL/GenBank/DDBJ databases">
        <title>Genome sequence of Desulfonema ishimotonii strain Tokyo 01.</title>
        <authorList>
            <person name="Fukui M."/>
        </authorList>
    </citation>
    <scope>NUCLEOTIDE SEQUENCE [LARGE SCALE GENOMIC DNA]</scope>
    <source>
        <strain evidence="2">Tokyo 01</strain>
    </source>
</reference>
<gene>
    <name evidence="1" type="ORF">DENIS_1468</name>
</gene>
<reference evidence="2" key="1">
    <citation type="submission" date="2017-11" db="EMBL/GenBank/DDBJ databases">
        <authorList>
            <person name="Watanabe M."/>
            <person name="Kojima H."/>
        </authorList>
    </citation>
    <scope>NUCLEOTIDE SEQUENCE [LARGE SCALE GENOMIC DNA]</scope>
    <source>
        <strain evidence="2">Tokyo 01</strain>
    </source>
</reference>
<organism evidence="1 2">
    <name type="scientific">Desulfonema ishimotonii</name>
    <dbReference type="NCBI Taxonomy" id="45657"/>
    <lineage>
        <taxon>Bacteria</taxon>
        <taxon>Pseudomonadati</taxon>
        <taxon>Thermodesulfobacteriota</taxon>
        <taxon>Desulfobacteria</taxon>
        <taxon>Desulfobacterales</taxon>
        <taxon>Desulfococcaceae</taxon>
        <taxon>Desulfonema</taxon>
    </lineage>
</organism>
<dbReference type="OrthoDB" id="7597094at2"/>
<dbReference type="InterPro" id="IPR025459">
    <property type="entry name" value="DUF4279"/>
</dbReference>
<dbReference type="EMBL" id="BEXT01000001">
    <property type="protein sequence ID" value="GBC60511.1"/>
    <property type="molecule type" value="Genomic_DNA"/>
</dbReference>
<dbReference type="Proteomes" id="UP000288096">
    <property type="component" value="Unassembled WGS sequence"/>
</dbReference>
<keyword evidence="2" id="KW-1185">Reference proteome</keyword>
<comment type="caution">
    <text evidence="1">The sequence shown here is derived from an EMBL/GenBank/DDBJ whole genome shotgun (WGS) entry which is preliminary data.</text>
</comment>
<proteinExistence type="predicted"/>
<evidence type="ECO:0000313" key="1">
    <source>
        <dbReference type="EMBL" id="GBC60511.1"/>
    </source>
</evidence>
<dbReference type="AlphaFoldDB" id="A0A401FU71"/>
<name>A0A401FU71_9BACT</name>
<evidence type="ECO:0000313" key="2">
    <source>
        <dbReference type="Proteomes" id="UP000288096"/>
    </source>
</evidence>
<accession>A0A401FU71</accession>
<protein>
    <submittedName>
        <fullName evidence="1">DUF4279 domain-containing protein</fullName>
    </submittedName>
</protein>
<dbReference type="RefSeq" id="WP_124327916.1">
    <property type="nucleotide sequence ID" value="NZ_BEXT01000001.1"/>
</dbReference>
<dbReference type="Pfam" id="PF14106">
    <property type="entry name" value="DUF4279"/>
    <property type="match status" value="1"/>
</dbReference>